<feature type="region of interest" description="Disordered" evidence="4">
    <location>
        <begin position="1"/>
        <end position="100"/>
    </location>
</feature>
<comment type="caution">
    <text evidence="5">The sequence shown here is derived from an EMBL/GenBank/DDBJ whole genome shotgun (WGS) entry which is preliminary data.</text>
</comment>
<evidence type="ECO:0000313" key="6">
    <source>
        <dbReference type="Proteomes" id="UP001431783"/>
    </source>
</evidence>
<keyword evidence="1" id="KW-0963">Cytoplasm</keyword>
<proteinExistence type="predicted"/>
<evidence type="ECO:0000256" key="3">
    <source>
        <dbReference type="ARBA" id="ARBA00022917"/>
    </source>
</evidence>
<dbReference type="EMBL" id="JARQZJ010000011">
    <property type="protein sequence ID" value="KAK9872499.1"/>
    <property type="molecule type" value="Genomic_DNA"/>
</dbReference>
<name>A0AAW1TVV8_9CUCU</name>
<gene>
    <name evidence="5" type="ORF">WA026_017965</name>
</gene>
<dbReference type="GO" id="GO:0003743">
    <property type="term" value="F:translation initiation factor activity"/>
    <property type="evidence" value="ECO:0007669"/>
    <property type="project" value="UniProtKB-KW"/>
</dbReference>
<dbReference type="InterPro" id="IPR013906">
    <property type="entry name" value="eIF3j"/>
</dbReference>
<dbReference type="GO" id="GO:0005852">
    <property type="term" value="C:eukaryotic translation initiation factor 3 complex"/>
    <property type="evidence" value="ECO:0007669"/>
    <property type="project" value="InterPro"/>
</dbReference>
<keyword evidence="3" id="KW-0648">Protein biosynthesis</keyword>
<keyword evidence="6" id="KW-1185">Reference proteome</keyword>
<dbReference type="Proteomes" id="UP001431783">
    <property type="component" value="Unassembled WGS sequence"/>
</dbReference>
<evidence type="ECO:0008006" key="7">
    <source>
        <dbReference type="Google" id="ProtNLM"/>
    </source>
</evidence>
<feature type="compositionally biased region" description="Basic and acidic residues" evidence="4">
    <location>
        <begin position="46"/>
        <end position="85"/>
    </location>
</feature>
<reference evidence="5 6" key="1">
    <citation type="submission" date="2023-03" db="EMBL/GenBank/DDBJ databases">
        <title>Genome insight into feeding habits of ladybird beetles.</title>
        <authorList>
            <person name="Li H.-S."/>
            <person name="Huang Y.-H."/>
            <person name="Pang H."/>
        </authorList>
    </citation>
    <scope>NUCLEOTIDE SEQUENCE [LARGE SCALE GENOMIC DNA]</scope>
    <source>
        <strain evidence="5">SYSU_2023b</strain>
        <tissue evidence="5">Whole body</tissue>
    </source>
</reference>
<dbReference type="Pfam" id="PF08597">
    <property type="entry name" value="eIF3_subunit"/>
    <property type="match status" value="1"/>
</dbReference>
<organism evidence="5 6">
    <name type="scientific">Henosepilachna vigintioctopunctata</name>
    <dbReference type="NCBI Taxonomy" id="420089"/>
    <lineage>
        <taxon>Eukaryota</taxon>
        <taxon>Metazoa</taxon>
        <taxon>Ecdysozoa</taxon>
        <taxon>Arthropoda</taxon>
        <taxon>Hexapoda</taxon>
        <taxon>Insecta</taxon>
        <taxon>Pterygota</taxon>
        <taxon>Neoptera</taxon>
        <taxon>Endopterygota</taxon>
        <taxon>Coleoptera</taxon>
        <taxon>Polyphaga</taxon>
        <taxon>Cucujiformia</taxon>
        <taxon>Coccinelloidea</taxon>
        <taxon>Coccinellidae</taxon>
        <taxon>Epilachninae</taxon>
        <taxon>Epilachnini</taxon>
        <taxon>Henosepilachna</taxon>
    </lineage>
</organism>
<accession>A0AAW1TVV8</accession>
<keyword evidence="2" id="KW-0396">Initiation factor</keyword>
<dbReference type="InterPro" id="IPR023194">
    <property type="entry name" value="eIF3-like_dom_sf"/>
</dbReference>
<evidence type="ECO:0000256" key="1">
    <source>
        <dbReference type="ARBA" id="ARBA00022490"/>
    </source>
</evidence>
<evidence type="ECO:0000256" key="4">
    <source>
        <dbReference type="SAM" id="MobiDB-lite"/>
    </source>
</evidence>
<feature type="compositionally biased region" description="Acidic residues" evidence="4">
    <location>
        <begin position="26"/>
        <end position="45"/>
    </location>
</feature>
<dbReference type="AlphaFoldDB" id="A0AAW1TVV8"/>
<protein>
    <recommendedName>
        <fullName evidence="7">EIF3j</fullName>
    </recommendedName>
</protein>
<dbReference type="PANTHER" id="PTHR21681">
    <property type="entry name" value="EUKARYOTIC TRANSLATION INITIATION FACTOR 3 SUBUNIT J"/>
    <property type="match status" value="1"/>
</dbReference>
<evidence type="ECO:0000256" key="2">
    <source>
        <dbReference type="ARBA" id="ARBA00022540"/>
    </source>
</evidence>
<sequence length="226" mass="26365">MENWDDDNFEPPSVITAAPVTNKWEGEDEDDDVKDNWEDEDEEKADEEKDQKIVEPPKKSKKKLLSEKIAEKEQMRKDQEKRLNELEEEEELTPEQKLRRQQESDLKLALETTFSAADSLTDLPTSKEELYEFGDNFIKRLLLLPRNTEFSNFAEHFVRNLCAGLPSQDIRKIKNSLDNLFLEKQKIEKGDKSKKNKGKGKVKLKVDDANPLSAYVNEYDDYGDFM</sequence>
<dbReference type="Gene3D" id="1.10.246.60">
    <property type="entry name" value="Eukaryotic translation initiation factor 3 like domains"/>
    <property type="match status" value="1"/>
</dbReference>
<dbReference type="PANTHER" id="PTHR21681:SF0">
    <property type="entry name" value="EUKARYOTIC TRANSLATION INITIATION FACTOR 3 SUBUNIT J"/>
    <property type="match status" value="1"/>
</dbReference>
<evidence type="ECO:0000313" key="5">
    <source>
        <dbReference type="EMBL" id="KAK9872499.1"/>
    </source>
</evidence>